<dbReference type="Proteomes" id="UP001465976">
    <property type="component" value="Unassembled WGS sequence"/>
</dbReference>
<dbReference type="PRINTS" id="PR00368">
    <property type="entry name" value="FADPNR"/>
</dbReference>
<keyword evidence="3" id="KW-0274">FAD</keyword>
<sequence length="371" mass="40085">MPSEKTSIVIIGAGAAGATIARSLSGSLNASQHDIILISPHPYHILRPASIRMVVTNANKLEDQVLVPLDKVFLKGNGRFVQGEVARIDEQGREVELTTGKKVSFDFLVLATGTKWGGPIALPLEPSKVQGFIDEKRREFKTAKNILLVGGGSVGIELAGELRDLSPDTEITIVHREKLLLNSTYPDKMRKYIQEQLEGRQIKVIVGDSVDAPTPGPHKGTITTSRGKRLSPDLIVHAWGGRPNTEVIAASLGSDVLTERGLVKVKPTMQLEGRTNIFAAGDIVNWEEQKMIMKAQGHGAVVVKNIISLLAGKPTKAVYKGSMEAIIVTNGKESGVSYLPFLWGLVFGSWFSAMVKSKGLMISMGRSTVGY</sequence>
<comment type="caution">
    <text evidence="6">The sequence shown here is derived from an EMBL/GenBank/DDBJ whole genome shotgun (WGS) entry which is preliminary data.</text>
</comment>
<dbReference type="InterPro" id="IPR036188">
    <property type="entry name" value="FAD/NAD-bd_sf"/>
</dbReference>
<evidence type="ECO:0000256" key="2">
    <source>
        <dbReference type="ARBA" id="ARBA00022630"/>
    </source>
</evidence>
<evidence type="ECO:0000259" key="5">
    <source>
        <dbReference type="Pfam" id="PF07992"/>
    </source>
</evidence>
<dbReference type="Gene3D" id="3.50.50.100">
    <property type="match status" value="1"/>
</dbReference>
<dbReference type="Pfam" id="PF07992">
    <property type="entry name" value="Pyr_redox_2"/>
    <property type="match status" value="1"/>
</dbReference>
<dbReference type="PANTHER" id="PTHR43735:SF3">
    <property type="entry name" value="FERROPTOSIS SUPPRESSOR PROTEIN 1"/>
    <property type="match status" value="1"/>
</dbReference>
<evidence type="ECO:0000313" key="7">
    <source>
        <dbReference type="Proteomes" id="UP001465976"/>
    </source>
</evidence>
<dbReference type="SUPFAM" id="SSF51905">
    <property type="entry name" value="FAD/NAD(P)-binding domain"/>
    <property type="match status" value="1"/>
</dbReference>
<proteinExistence type="inferred from homology"/>
<keyword evidence="7" id="KW-1185">Reference proteome</keyword>
<dbReference type="InterPro" id="IPR023753">
    <property type="entry name" value="FAD/NAD-binding_dom"/>
</dbReference>
<name>A0ABR3G175_9AGAR</name>
<evidence type="ECO:0000313" key="6">
    <source>
        <dbReference type="EMBL" id="KAL0581583.1"/>
    </source>
</evidence>
<dbReference type="PANTHER" id="PTHR43735">
    <property type="entry name" value="APOPTOSIS-INDUCING FACTOR 1"/>
    <property type="match status" value="1"/>
</dbReference>
<evidence type="ECO:0000256" key="4">
    <source>
        <dbReference type="ARBA" id="ARBA00023002"/>
    </source>
</evidence>
<gene>
    <name evidence="6" type="ORF">V5O48_000513</name>
</gene>
<comment type="similarity">
    <text evidence="1">Belongs to the FAD-dependent oxidoreductase family.</text>
</comment>
<evidence type="ECO:0000256" key="1">
    <source>
        <dbReference type="ARBA" id="ARBA00006442"/>
    </source>
</evidence>
<dbReference type="PRINTS" id="PR00469">
    <property type="entry name" value="PNDRDTASEII"/>
</dbReference>
<protein>
    <recommendedName>
        <fullName evidence="5">FAD/NAD(P)-binding domain-containing protein</fullName>
    </recommendedName>
</protein>
<keyword evidence="4" id="KW-0560">Oxidoreductase</keyword>
<dbReference type="EMBL" id="JBAHYK010000008">
    <property type="protein sequence ID" value="KAL0581583.1"/>
    <property type="molecule type" value="Genomic_DNA"/>
</dbReference>
<evidence type="ECO:0000256" key="3">
    <source>
        <dbReference type="ARBA" id="ARBA00022827"/>
    </source>
</evidence>
<organism evidence="6 7">
    <name type="scientific">Marasmius crinis-equi</name>
    <dbReference type="NCBI Taxonomy" id="585013"/>
    <lineage>
        <taxon>Eukaryota</taxon>
        <taxon>Fungi</taxon>
        <taxon>Dikarya</taxon>
        <taxon>Basidiomycota</taxon>
        <taxon>Agaricomycotina</taxon>
        <taxon>Agaricomycetes</taxon>
        <taxon>Agaricomycetidae</taxon>
        <taxon>Agaricales</taxon>
        <taxon>Marasmiineae</taxon>
        <taxon>Marasmiaceae</taxon>
        <taxon>Marasmius</taxon>
    </lineage>
</organism>
<keyword evidence="2" id="KW-0285">Flavoprotein</keyword>
<accession>A0ABR3G175</accession>
<reference evidence="6 7" key="1">
    <citation type="submission" date="2024-02" db="EMBL/GenBank/DDBJ databases">
        <title>A draft genome for the cacao thread blight pathogen Marasmius crinis-equi.</title>
        <authorList>
            <person name="Cohen S.P."/>
            <person name="Baruah I.K."/>
            <person name="Amoako-Attah I."/>
            <person name="Bukari Y."/>
            <person name="Meinhardt L.W."/>
            <person name="Bailey B.A."/>
        </authorList>
    </citation>
    <scope>NUCLEOTIDE SEQUENCE [LARGE SCALE GENOMIC DNA]</scope>
    <source>
        <strain evidence="6 7">GH-76</strain>
    </source>
</reference>
<feature type="domain" description="FAD/NAD(P)-binding" evidence="5">
    <location>
        <begin position="7"/>
        <end position="295"/>
    </location>
</feature>